<feature type="transmembrane region" description="Helical" evidence="5">
    <location>
        <begin position="100"/>
        <end position="120"/>
    </location>
</feature>
<evidence type="ECO:0000256" key="4">
    <source>
        <dbReference type="ARBA" id="ARBA00023136"/>
    </source>
</evidence>
<dbReference type="EMBL" id="PDLM01000015">
    <property type="protein sequence ID" value="RDW60611.1"/>
    <property type="molecule type" value="Genomic_DNA"/>
</dbReference>
<gene>
    <name evidence="6" type="ORF">BP6252_11994</name>
</gene>
<accession>A0A3D8QFW9</accession>
<evidence type="ECO:0000313" key="7">
    <source>
        <dbReference type="Proteomes" id="UP000256645"/>
    </source>
</evidence>
<organism evidence="6 7">
    <name type="scientific">Coleophoma cylindrospora</name>
    <dbReference type="NCBI Taxonomy" id="1849047"/>
    <lineage>
        <taxon>Eukaryota</taxon>
        <taxon>Fungi</taxon>
        <taxon>Dikarya</taxon>
        <taxon>Ascomycota</taxon>
        <taxon>Pezizomycotina</taxon>
        <taxon>Leotiomycetes</taxon>
        <taxon>Helotiales</taxon>
        <taxon>Dermateaceae</taxon>
        <taxon>Coleophoma</taxon>
    </lineage>
</organism>
<evidence type="ECO:0000256" key="2">
    <source>
        <dbReference type="ARBA" id="ARBA00022692"/>
    </source>
</evidence>
<evidence type="ECO:0008006" key="8">
    <source>
        <dbReference type="Google" id="ProtNLM"/>
    </source>
</evidence>
<protein>
    <recommendedName>
        <fullName evidence="8">MAPEG family protein</fullName>
    </recommendedName>
</protein>
<comment type="caution">
    <text evidence="6">The sequence shown here is derived from an EMBL/GenBank/DDBJ whole genome shotgun (WGS) entry which is preliminary data.</text>
</comment>
<name>A0A3D8QFW9_9HELO</name>
<reference evidence="6 7" key="1">
    <citation type="journal article" date="2018" name="IMA Fungus">
        <title>IMA Genome-F 9: Draft genome sequence of Annulohypoxylon stygium, Aspergillus mulundensis, Berkeleyomyces basicola (syn. Thielaviopsis basicola), Ceratocystis smalleyi, two Cercospora beticola strains, Coleophoma cylindrospora, Fusarium fracticaudum, Phialophora cf. hyalina, and Morchella septimelata.</title>
        <authorList>
            <person name="Wingfield B.D."/>
            <person name="Bills G.F."/>
            <person name="Dong Y."/>
            <person name="Huang W."/>
            <person name="Nel W.J."/>
            <person name="Swalarsk-Parry B.S."/>
            <person name="Vaghefi N."/>
            <person name="Wilken P.M."/>
            <person name="An Z."/>
            <person name="de Beer Z.W."/>
            <person name="De Vos L."/>
            <person name="Chen L."/>
            <person name="Duong T.A."/>
            <person name="Gao Y."/>
            <person name="Hammerbacher A."/>
            <person name="Kikkert J.R."/>
            <person name="Li Y."/>
            <person name="Li H."/>
            <person name="Li K."/>
            <person name="Li Q."/>
            <person name="Liu X."/>
            <person name="Ma X."/>
            <person name="Naidoo K."/>
            <person name="Pethybridge S.J."/>
            <person name="Sun J."/>
            <person name="Steenkamp E.T."/>
            <person name="van der Nest M.A."/>
            <person name="van Wyk S."/>
            <person name="Wingfield M.J."/>
            <person name="Xiong C."/>
            <person name="Yue Q."/>
            <person name="Zhang X."/>
        </authorList>
    </citation>
    <scope>NUCLEOTIDE SEQUENCE [LARGE SCALE GENOMIC DNA]</scope>
    <source>
        <strain evidence="6 7">BP6252</strain>
    </source>
</reference>
<evidence type="ECO:0000256" key="1">
    <source>
        <dbReference type="ARBA" id="ARBA00004370"/>
    </source>
</evidence>
<keyword evidence="7" id="KW-1185">Reference proteome</keyword>
<dbReference type="Gene3D" id="1.20.120.550">
    <property type="entry name" value="Membrane associated eicosanoid/glutathione metabolism-like domain"/>
    <property type="match status" value="1"/>
</dbReference>
<evidence type="ECO:0000256" key="3">
    <source>
        <dbReference type="ARBA" id="ARBA00022989"/>
    </source>
</evidence>
<keyword evidence="3 5" id="KW-1133">Transmembrane helix</keyword>
<keyword evidence="4 5" id="KW-0472">Membrane</keyword>
<keyword evidence="2 5" id="KW-0812">Transmembrane</keyword>
<dbReference type="Proteomes" id="UP000256645">
    <property type="component" value="Unassembled WGS sequence"/>
</dbReference>
<dbReference type="OrthoDB" id="2122304at2759"/>
<evidence type="ECO:0000256" key="5">
    <source>
        <dbReference type="SAM" id="Phobius"/>
    </source>
</evidence>
<dbReference type="PANTHER" id="PTHR35371:SF2">
    <property type="entry name" value="MAPEG FAMILY PROTEIN"/>
    <property type="match status" value="1"/>
</dbReference>
<proteinExistence type="predicted"/>
<evidence type="ECO:0000313" key="6">
    <source>
        <dbReference type="EMBL" id="RDW60611.1"/>
    </source>
</evidence>
<dbReference type="InterPro" id="IPR023352">
    <property type="entry name" value="MAPEG-like_dom_sf"/>
</dbReference>
<dbReference type="GO" id="GO:0016020">
    <property type="term" value="C:membrane"/>
    <property type="evidence" value="ECO:0007669"/>
    <property type="project" value="UniProtKB-SubCell"/>
</dbReference>
<dbReference type="SUPFAM" id="SSF161084">
    <property type="entry name" value="MAPEG domain-like"/>
    <property type="match status" value="1"/>
</dbReference>
<comment type="subcellular location">
    <subcellularLocation>
        <location evidence="1">Membrane</location>
    </subcellularLocation>
</comment>
<feature type="transmembrane region" description="Helical" evidence="5">
    <location>
        <begin position="6"/>
        <end position="24"/>
    </location>
</feature>
<dbReference type="PANTHER" id="PTHR35371">
    <property type="entry name" value="INNER MEMBRANE PROTEIN"/>
    <property type="match status" value="1"/>
</dbReference>
<dbReference type="InterPro" id="IPR001129">
    <property type="entry name" value="Membr-assoc_MAPEG"/>
</dbReference>
<sequence length="158" mass="17667">MTSNPAAPAAAFLIANFFLSYFFLTPRAYRMLLGLATNRNPRQDMANFSEKMVAEGRITRKQVDRLGRWEAAQQNAVENFPLFVAAILFALIGNQNTATIVGFGIGYTIARILYGVAYIMTDNEMWSYARSILWWVGNVLCFWVIIAGAKGAGELRRA</sequence>
<feature type="transmembrane region" description="Helical" evidence="5">
    <location>
        <begin position="132"/>
        <end position="152"/>
    </location>
</feature>
<dbReference type="Pfam" id="PF01124">
    <property type="entry name" value="MAPEG"/>
    <property type="match status" value="1"/>
</dbReference>
<dbReference type="AlphaFoldDB" id="A0A3D8QFW9"/>